<comment type="caution">
    <text evidence="2">The sequence shown here is derived from an EMBL/GenBank/DDBJ whole genome shotgun (WGS) entry which is preliminary data.</text>
</comment>
<evidence type="ECO:0000256" key="1">
    <source>
        <dbReference type="SAM" id="MobiDB-lite"/>
    </source>
</evidence>
<reference evidence="2 3" key="1">
    <citation type="submission" date="2019-06" db="EMBL/GenBank/DDBJ databases">
        <title>Genome Sequence of the Brown Rot Fungal Pathogen Monilinia fructicola.</title>
        <authorList>
            <person name="De Miccolis Angelini R.M."/>
            <person name="Landi L."/>
            <person name="Abate D."/>
            <person name="Pollastro S."/>
            <person name="Romanazzi G."/>
            <person name="Faretra F."/>
        </authorList>
    </citation>
    <scope>NUCLEOTIDE SEQUENCE [LARGE SCALE GENOMIC DNA]</scope>
    <source>
        <strain evidence="2 3">Mfrc123</strain>
    </source>
</reference>
<proteinExistence type="predicted"/>
<accession>A0A5M9JG46</accession>
<dbReference type="EMBL" id="VICG01000011">
    <property type="protein sequence ID" value="KAA8567293.1"/>
    <property type="molecule type" value="Genomic_DNA"/>
</dbReference>
<protein>
    <submittedName>
        <fullName evidence="2">Uncharacterized protein</fullName>
    </submittedName>
</protein>
<organism evidence="2 3">
    <name type="scientific">Monilinia fructicola</name>
    <name type="common">Brown rot fungus</name>
    <name type="synonym">Ciboria fructicola</name>
    <dbReference type="NCBI Taxonomy" id="38448"/>
    <lineage>
        <taxon>Eukaryota</taxon>
        <taxon>Fungi</taxon>
        <taxon>Dikarya</taxon>
        <taxon>Ascomycota</taxon>
        <taxon>Pezizomycotina</taxon>
        <taxon>Leotiomycetes</taxon>
        <taxon>Helotiales</taxon>
        <taxon>Sclerotiniaceae</taxon>
        <taxon>Monilinia</taxon>
    </lineage>
</organism>
<evidence type="ECO:0000313" key="2">
    <source>
        <dbReference type="EMBL" id="KAA8567293.1"/>
    </source>
</evidence>
<dbReference type="Proteomes" id="UP000322873">
    <property type="component" value="Unassembled WGS sequence"/>
</dbReference>
<evidence type="ECO:0000313" key="3">
    <source>
        <dbReference type="Proteomes" id="UP000322873"/>
    </source>
</evidence>
<sequence>MFMIHSGRASEGMRRGRGGEEWDEEGMEGMEDIPQKQDAIWHVNSSRQVQRADSFLFEKENLCFLYLVLGGDGVIGE</sequence>
<feature type="region of interest" description="Disordered" evidence="1">
    <location>
        <begin position="1"/>
        <end position="28"/>
    </location>
</feature>
<keyword evidence="3" id="KW-1185">Reference proteome</keyword>
<gene>
    <name evidence="2" type="ORF">EYC84_010326</name>
</gene>
<dbReference type="AlphaFoldDB" id="A0A5M9JG46"/>
<feature type="compositionally biased region" description="Basic and acidic residues" evidence="1">
    <location>
        <begin position="11"/>
        <end position="20"/>
    </location>
</feature>
<name>A0A5M9JG46_MONFR</name>